<evidence type="ECO:0000313" key="2">
    <source>
        <dbReference type="Proteomes" id="UP000294003"/>
    </source>
</evidence>
<organism evidence="1 2">
    <name type="scientific">Monosporascus cannonballus</name>
    <dbReference type="NCBI Taxonomy" id="155416"/>
    <lineage>
        <taxon>Eukaryota</taxon>
        <taxon>Fungi</taxon>
        <taxon>Dikarya</taxon>
        <taxon>Ascomycota</taxon>
        <taxon>Pezizomycotina</taxon>
        <taxon>Sordariomycetes</taxon>
        <taxon>Xylariomycetidae</taxon>
        <taxon>Xylariales</taxon>
        <taxon>Xylariales incertae sedis</taxon>
        <taxon>Monosporascus</taxon>
    </lineage>
</organism>
<sequence>MYARDRFDLVIITPTCVSPRVRRTIGTASSSISTASRYRPTSQYTFESSLTDQRVYACSSSRILFRIRGAAETSRSASSRRTLWAHKFMPISFIVIRGSGCSVPKNRVLFSSTTSRSS</sequence>
<proteinExistence type="predicted"/>
<gene>
    <name evidence="1" type="ORF">DL762_008613</name>
</gene>
<accession>A0ABY0GVM8</accession>
<name>A0ABY0GVM8_9PEZI</name>
<dbReference type="Proteomes" id="UP000294003">
    <property type="component" value="Unassembled WGS sequence"/>
</dbReference>
<dbReference type="EMBL" id="QJNS01000373">
    <property type="protein sequence ID" value="RYO78590.1"/>
    <property type="molecule type" value="Genomic_DNA"/>
</dbReference>
<keyword evidence="2" id="KW-1185">Reference proteome</keyword>
<comment type="caution">
    <text evidence="1">The sequence shown here is derived from an EMBL/GenBank/DDBJ whole genome shotgun (WGS) entry which is preliminary data.</text>
</comment>
<reference evidence="1 2" key="1">
    <citation type="submission" date="2018-06" db="EMBL/GenBank/DDBJ databases">
        <title>Complete Genomes of Monosporascus.</title>
        <authorList>
            <person name="Robinson A.J."/>
            <person name="Natvig D.O."/>
        </authorList>
    </citation>
    <scope>NUCLEOTIDE SEQUENCE [LARGE SCALE GENOMIC DNA]</scope>
    <source>
        <strain evidence="1 2">CBS 609.92</strain>
    </source>
</reference>
<protein>
    <submittedName>
        <fullName evidence="1">Uncharacterized protein</fullName>
    </submittedName>
</protein>
<evidence type="ECO:0000313" key="1">
    <source>
        <dbReference type="EMBL" id="RYO78590.1"/>
    </source>
</evidence>